<feature type="signal peptide" evidence="1">
    <location>
        <begin position="1"/>
        <end position="21"/>
    </location>
</feature>
<protein>
    <recommendedName>
        <fullName evidence="2">Putative auto-transporter adhesin head GIN domain-containing protein</fullName>
    </recommendedName>
</protein>
<dbReference type="EMBL" id="BQNZ01000002">
    <property type="protein sequence ID" value="GKH72504.1"/>
    <property type="molecule type" value="Genomic_DNA"/>
</dbReference>
<comment type="caution">
    <text evidence="3">The sequence shown here is derived from an EMBL/GenBank/DDBJ whole genome shotgun (WGS) entry which is preliminary data.</text>
</comment>
<feature type="domain" description="Putative auto-transporter adhesin head GIN" evidence="2">
    <location>
        <begin position="40"/>
        <end position="254"/>
    </location>
</feature>
<evidence type="ECO:0000313" key="4">
    <source>
        <dbReference type="Proteomes" id="UP001055114"/>
    </source>
</evidence>
<dbReference type="Proteomes" id="UP001055114">
    <property type="component" value="Unassembled WGS sequence"/>
</dbReference>
<reference evidence="3" key="1">
    <citation type="submission" date="2022-01" db="EMBL/GenBank/DDBJ databases">
        <title>Novel bile acid biosynthetic pathways are enriched in the microbiome of centenarians.</title>
        <authorList>
            <person name="Sato Y."/>
            <person name="Atarashi K."/>
            <person name="Plichta R.D."/>
            <person name="Arai Y."/>
            <person name="Sasajima S."/>
            <person name="Kearney M.S."/>
            <person name="Suda W."/>
            <person name="Takeshita K."/>
            <person name="Sasaki T."/>
            <person name="Okamoto S."/>
            <person name="Skelly N.A."/>
            <person name="Okamura Y."/>
            <person name="Vlamakis H."/>
            <person name="Li Y."/>
            <person name="Tanoue T."/>
            <person name="Takei H."/>
            <person name="Nittono H."/>
            <person name="Narushima S."/>
            <person name="Irie J."/>
            <person name="Itoh H."/>
            <person name="Moriya K."/>
            <person name="Sugiura Y."/>
            <person name="Suematsu M."/>
            <person name="Moritoki N."/>
            <person name="Shibata S."/>
            <person name="Littman R.D."/>
            <person name="Fischbach A.M."/>
            <person name="Uwamino Y."/>
            <person name="Inoue T."/>
            <person name="Honda A."/>
            <person name="Hattori M."/>
            <person name="Murai T."/>
            <person name="Xavier J.R."/>
            <person name="Hirose N."/>
            <person name="Honda K."/>
        </authorList>
    </citation>
    <scope>NUCLEOTIDE SEQUENCE</scope>
    <source>
        <strain evidence="3">CE91-St3</strain>
    </source>
</reference>
<dbReference type="GeneID" id="49203706"/>
<keyword evidence="1" id="KW-0732">Signal</keyword>
<gene>
    <name evidence="3" type="ORF">CE91St3_23670</name>
</gene>
<dbReference type="InterPro" id="IPR021255">
    <property type="entry name" value="DUF2807"/>
</dbReference>
<dbReference type="PANTHER" id="PTHR39200:SF1">
    <property type="entry name" value="AUTO-TRANSPORTER ADHESIN HEAD GIN DOMAIN-CONTAINING PROTEIN-RELATED"/>
    <property type="match status" value="1"/>
</dbReference>
<dbReference type="Gene3D" id="2.160.20.120">
    <property type="match status" value="1"/>
</dbReference>
<evidence type="ECO:0000313" key="3">
    <source>
        <dbReference type="EMBL" id="GKH72504.1"/>
    </source>
</evidence>
<dbReference type="PANTHER" id="PTHR39200">
    <property type="entry name" value="HYPOTHETICAL EXPORTED PROTEIN"/>
    <property type="match status" value="1"/>
</dbReference>
<sequence>MKTKAFFFMVCIWLLTTNGFAQNTIKGDGNIITKEISISDYDEISYVGKVNIKYEQSNASPFFKITIDENILPHLDIKIKGKTLIIQPKNEKKYFNGNSYGLNLQPTVCEIKTSSRELKEISAVGGGEFIAKSPLKTDKLDISIAGSSTINFDKQLEARKINFSVAGSGDINATQLKVDNLDCSVAGSGSILLKGEAERGDLSVAGGGDISAFGCVLRKAECSVAGGGDIEVHASEQLDASIAGGGHIQYEGDPELSKSVIGGGSIKKN</sequence>
<evidence type="ECO:0000256" key="1">
    <source>
        <dbReference type="SAM" id="SignalP"/>
    </source>
</evidence>
<dbReference type="RefSeq" id="WP_005639786.1">
    <property type="nucleotide sequence ID" value="NZ_BAABYG010000001.1"/>
</dbReference>
<accession>A0AA37K974</accession>
<proteinExistence type="predicted"/>
<name>A0AA37K974_9BACT</name>
<dbReference type="Pfam" id="PF10988">
    <property type="entry name" value="DUF2807"/>
    <property type="match status" value="1"/>
</dbReference>
<dbReference type="AlphaFoldDB" id="A0AA37K974"/>
<evidence type="ECO:0000259" key="2">
    <source>
        <dbReference type="Pfam" id="PF10988"/>
    </source>
</evidence>
<feature type="chain" id="PRO_5041207762" description="Putative auto-transporter adhesin head GIN domain-containing protein" evidence="1">
    <location>
        <begin position="22"/>
        <end position="269"/>
    </location>
</feature>
<organism evidence="3 4">
    <name type="scientific">Parabacteroides merdae</name>
    <dbReference type="NCBI Taxonomy" id="46503"/>
    <lineage>
        <taxon>Bacteria</taxon>
        <taxon>Pseudomonadati</taxon>
        <taxon>Bacteroidota</taxon>
        <taxon>Bacteroidia</taxon>
        <taxon>Bacteroidales</taxon>
        <taxon>Tannerellaceae</taxon>
        <taxon>Parabacteroides</taxon>
    </lineage>
</organism>